<dbReference type="EMBL" id="LYMM01000084">
    <property type="protein sequence ID" value="PNU02136.1"/>
    <property type="molecule type" value="Genomic_DNA"/>
</dbReference>
<name>A0A2K2FTN1_9SPHN</name>
<sequence length="121" mass="13613">MALKRRSFTEQRVIRMLRGDQTDDRALFLYEEQFGRLRDLAHRAGMRVNPPGTAWLGSDELLVLAWLAQAQRVLGYTKSFHRDATLTLTVVHCAGTLNALGIQLPPLTLQHASAQPSEETE</sequence>
<dbReference type="AlphaFoldDB" id="A0A2K2FTN1"/>
<reference evidence="1 2" key="1">
    <citation type="submission" date="2016-05" db="EMBL/GenBank/DDBJ databases">
        <title>Complete genome sequence of Novosphingobium guangzhouense SA925(T).</title>
        <authorList>
            <person name="Sha S."/>
        </authorList>
    </citation>
    <scope>NUCLEOTIDE SEQUENCE [LARGE SCALE GENOMIC DNA]</scope>
    <source>
        <strain evidence="1 2">SA925</strain>
    </source>
</reference>
<dbReference type="Proteomes" id="UP000236327">
    <property type="component" value="Unassembled WGS sequence"/>
</dbReference>
<gene>
    <name evidence="1" type="ORF">A8V01_09655</name>
</gene>
<organism evidence="1 2">
    <name type="scientific">Novosphingobium guangzhouense</name>
    <dbReference type="NCBI Taxonomy" id="1850347"/>
    <lineage>
        <taxon>Bacteria</taxon>
        <taxon>Pseudomonadati</taxon>
        <taxon>Pseudomonadota</taxon>
        <taxon>Alphaproteobacteria</taxon>
        <taxon>Sphingomonadales</taxon>
        <taxon>Sphingomonadaceae</taxon>
        <taxon>Novosphingobium</taxon>
    </lineage>
</organism>
<protein>
    <submittedName>
        <fullName evidence="1">Uncharacterized protein</fullName>
    </submittedName>
</protein>
<proteinExistence type="predicted"/>
<accession>A0A2K2FTN1</accession>
<comment type="caution">
    <text evidence="1">The sequence shown here is derived from an EMBL/GenBank/DDBJ whole genome shotgun (WGS) entry which is preliminary data.</text>
</comment>
<keyword evidence="2" id="KW-1185">Reference proteome</keyword>
<evidence type="ECO:0000313" key="1">
    <source>
        <dbReference type="EMBL" id="PNU02136.1"/>
    </source>
</evidence>
<evidence type="ECO:0000313" key="2">
    <source>
        <dbReference type="Proteomes" id="UP000236327"/>
    </source>
</evidence>